<dbReference type="InterPro" id="IPR001005">
    <property type="entry name" value="SANT/Myb"/>
</dbReference>
<dbReference type="SMART" id="SM00717">
    <property type="entry name" value="SANT"/>
    <property type="match status" value="2"/>
</dbReference>
<sequence>MSHLAPVVETSPSMMGMTGMGIDTATPVPALGKSASMPIVTPLNAHISKAVPSLSMTSSLLEEGEDRGYTYDSAASSRASSPFPEEPQYDPVTGKKKRKPRVVRKWLPDEDLRMSNLVATHGTRHWGLIASKLGGRTGKQCRERWHNQLDPTIKKEPWTKEEEEKLMMLHARFGNKWAEISRFITGRTDNAIKNHYNSAKRRLMRMHPIYDPLTGETIFKDLEAELPTETTTSITTTGNRSSTSSRRGRKSASSPTRNAAPSPVRQIPLVVASSSVEEMNNMRSRHALTVNTALGSIEGRNDYAGIKADGFVKTPTANMTAEDFALSSACGSLLVENNMIAKALTKKFRRQGSTESNPSSPGGSDEGSVPSFGKDQSNVSVKPAKKRKRKNSSPNNVTDIDDTDAKDLLVGLKSSPNSEAPTPIGSRAGTPSMNMFTLGGANVTGKGGSSLPTEVAGVLASLSRSASPVNVPT</sequence>
<evidence type="ECO:0000259" key="4">
    <source>
        <dbReference type="PROSITE" id="PS50090"/>
    </source>
</evidence>
<evidence type="ECO:0000313" key="6">
    <source>
        <dbReference type="EMBL" id="GMH99691.1"/>
    </source>
</evidence>
<evidence type="ECO:0000256" key="1">
    <source>
        <dbReference type="ARBA" id="ARBA00022737"/>
    </source>
</evidence>
<feature type="region of interest" description="Disordered" evidence="3">
    <location>
        <begin position="67"/>
        <end position="100"/>
    </location>
</feature>
<dbReference type="SUPFAM" id="SSF46689">
    <property type="entry name" value="Homeodomain-like"/>
    <property type="match status" value="2"/>
</dbReference>
<reference evidence="7" key="1">
    <citation type="journal article" date="2023" name="Commun. Biol.">
        <title>Genome analysis of Parmales, the sister group of diatoms, reveals the evolutionary specialization of diatoms from phago-mixotrophs to photoautotrophs.</title>
        <authorList>
            <person name="Ban H."/>
            <person name="Sato S."/>
            <person name="Yoshikawa S."/>
            <person name="Yamada K."/>
            <person name="Nakamura Y."/>
            <person name="Ichinomiya M."/>
            <person name="Sato N."/>
            <person name="Blanc-Mathieu R."/>
            <person name="Endo H."/>
            <person name="Kuwata A."/>
            <person name="Ogata H."/>
        </authorList>
    </citation>
    <scope>NUCLEOTIDE SEQUENCE [LARGE SCALE GENOMIC DNA]</scope>
    <source>
        <strain evidence="7">NIES 3700</strain>
    </source>
</reference>
<dbReference type="InterPro" id="IPR017930">
    <property type="entry name" value="Myb_dom"/>
</dbReference>
<protein>
    <submittedName>
        <fullName evidence="6">Uncharacterized protein</fullName>
    </submittedName>
</protein>
<dbReference type="InterPro" id="IPR050560">
    <property type="entry name" value="MYB_TF"/>
</dbReference>
<organism evidence="6 7">
    <name type="scientific">Triparma laevis f. longispina</name>
    <dbReference type="NCBI Taxonomy" id="1714387"/>
    <lineage>
        <taxon>Eukaryota</taxon>
        <taxon>Sar</taxon>
        <taxon>Stramenopiles</taxon>
        <taxon>Ochrophyta</taxon>
        <taxon>Bolidophyceae</taxon>
        <taxon>Parmales</taxon>
        <taxon>Triparmaceae</taxon>
        <taxon>Triparma</taxon>
    </lineage>
</organism>
<evidence type="ECO:0000259" key="5">
    <source>
        <dbReference type="PROSITE" id="PS51294"/>
    </source>
</evidence>
<dbReference type="PROSITE" id="PS50090">
    <property type="entry name" value="MYB_LIKE"/>
    <property type="match status" value="2"/>
</dbReference>
<feature type="domain" description="Myb-like" evidence="4">
    <location>
        <begin position="150"/>
        <end position="200"/>
    </location>
</feature>
<dbReference type="AlphaFoldDB" id="A0A9W7C469"/>
<keyword evidence="7" id="KW-1185">Reference proteome</keyword>
<feature type="region of interest" description="Disordered" evidence="3">
    <location>
        <begin position="229"/>
        <end position="266"/>
    </location>
</feature>
<dbReference type="GO" id="GO:0005634">
    <property type="term" value="C:nucleus"/>
    <property type="evidence" value="ECO:0007669"/>
    <property type="project" value="TreeGrafter"/>
</dbReference>
<comment type="caution">
    <text evidence="6">The sequence shown here is derived from an EMBL/GenBank/DDBJ whole genome shotgun (WGS) entry which is preliminary data.</text>
</comment>
<feature type="domain" description="HTH myb-type" evidence="5">
    <location>
        <begin position="98"/>
        <end position="153"/>
    </location>
</feature>
<evidence type="ECO:0000256" key="3">
    <source>
        <dbReference type="SAM" id="MobiDB-lite"/>
    </source>
</evidence>
<dbReference type="FunFam" id="1.10.10.60:FF:000010">
    <property type="entry name" value="Transcriptional activator Myb isoform A"/>
    <property type="match status" value="1"/>
</dbReference>
<dbReference type="PANTHER" id="PTHR45614">
    <property type="entry name" value="MYB PROTEIN-RELATED"/>
    <property type="match status" value="1"/>
</dbReference>
<dbReference type="CDD" id="cd00167">
    <property type="entry name" value="SANT"/>
    <property type="match status" value="2"/>
</dbReference>
<proteinExistence type="predicted"/>
<dbReference type="InterPro" id="IPR009057">
    <property type="entry name" value="Homeodomain-like_sf"/>
</dbReference>
<feature type="compositionally biased region" description="Low complexity" evidence="3">
    <location>
        <begin position="229"/>
        <end position="245"/>
    </location>
</feature>
<dbReference type="GO" id="GO:0000981">
    <property type="term" value="F:DNA-binding transcription factor activity, RNA polymerase II-specific"/>
    <property type="evidence" value="ECO:0007669"/>
    <property type="project" value="TreeGrafter"/>
</dbReference>
<dbReference type="EMBL" id="BRXW01000014">
    <property type="protein sequence ID" value="GMH99691.1"/>
    <property type="molecule type" value="Genomic_DNA"/>
</dbReference>
<dbReference type="OrthoDB" id="2143914at2759"/>
<gene>
    <name evidence="6" type="ORF">TrLO_g1747</name>
</gene>
<feature type="domain" description="Myb-like" evidence="4">
    <location>
        <begin position="98"/>
        <end position="149"/>
    </location>
</feature>
<keyword evidence="2" id="KW-0238">DNA-binding</keyword>
<dbReference type="PANTHER" id="PTHR45614:SF232">
    <property type="entry name" value="TRANSCRIPTION FACTOR MYB3R-2"/>
    <property type="match status" value="1"/>
</dbReference>
<feature type="domain" description="HTH myb-type" evidence="5">
    <location>
        <begin position="154"/>
        <end position="204"/>
    </location>
</feature>
<name>A0A9W7C469_9STRA</name>
<dbReference type="GO" id="GO:0000978">
    <property type="term" value="F:RNA polymerase II cis-regulatory region sequence-specific DNA binding"/>
    <property type="evidence" value="ECO:0007669"/>
    <property type="project" value="TreeGrafter"/>
</dbReference>
<evidence type="ECO:0000256" key="2">
    <source>
        <dbReference type="ARBA" id="ARBA00023125"/>
    </source>
</evidence>
<accession>A0A9W7C469</accession>
<keyword evidence="1" id="KW-0677">Repeat</keyword>
<dbReference type="Gene3D" id="1.10.10.60">
    <property type="entry name" value="Homeodomain-like"/>
    <property type="match status" value="2"/>
</dbReference>
<feature type="region of interest" description="Disordered" evidence="3">
    <location>
        <begin position="348"/>
        <end position="433"/>
    </location>
</feature>
<dbReference type="PROSITE" id="PS51294">
    <property type="entry name" value="HTH_MYB"/>
    <property type="match status" value="2"/>
</dbReference>
<evidence type="ECO:0000313" key="7">
    <source>
        <dbReference type="Proteomes" id="UP001165122"/>
    </source>
</evidence>
<dbReference type="Pfam" id="PF00249">
    <property type="entry name" value="Myb_DNA-binding"/>
    <property type="match status" value="2"/>
</dbReference>
<feature type="compositionally biased region" description="Polar residues" evidence="3">
    <location>
        <begin position="351"/>
        <end position="362"/>
    </location>
</feature>
<dbReference type="Proteomes" id="UP001165122">
    <property type="component" value="Unassembled WGS sequence"/>
</dbReference>